<evidence type="ECO:0000256" key="5">
    <source>
        <dbReference type="PROSITE-ProRule" id="PRU00335"/>
    </source>
</evidence>
<keyword evidence="3 5" id="KW-0238">DNA-binding</keyword>
<dbReference type="PATRIC" id="fig|451644.5.peg.2747"/>
<protein>
    <submittedName>
        <fullName evidence="7">Transcriptional regulator</fullName>
    </submittedName>
</protein>
<dbReference type="GO" id="GO:0000976">
    <property type="term" value="F:transcription cis-regulatory region binding"/>
    <property type="evidence" value="ECO:0007669"/>
    <property type="project" value="TreeGrafter"/>
</dbReference>
<reference evidence="7 8" key="1">
    <citation type="submission" date="2015-06" db="EMBL/GenBank/DDBJ databases">
        <title>Genome sequence of Mycobacterium conceptionense strain MLE.</title>
        <authorList>
            <person name="Greninger A.L."/>
            <person name="Cunningham G."/>
            <person name="Chiu C.Y."/>
            <person name="Miller S."/>
        </authorList>
    </citation>
    <scope>NUCLEOTIDE SEQUENCE [LARGE SCALE GENOMIC DNA]</scope>
    <source>
        <strain evidence="7 8">MLE</strain>
    </source>
</reference>
<organism evidence="7 8">
    <name type="scientific">Mycolicibacterium conceptionense</name>
    <dbReference type="NCBI Taxonomy" id="451644"/>
    <lineage>
        <taxon>Bacteria</taxon>
        <taxon>Bacillati</taxon>
        <taxon>Actinomycetota</taxon>
        <taxon>Actinomycetes</taxon>
        <taxon>Mycobacteriales</taxon>
        <taxon>Mycobacteriaceae</taxon>
        <taxon>Mycolicibacterium</taxon>
    </lineage>
</organism>
<evidence type="ECO:0000313" key="8">
    <source>
        <dbReference type="Proteomes" id="UP000037594"/>
    </source>
</evidence>
<name>A0A0J8U952_9MYCO</name>
<dbReference type="PANTHER" id="PTHR30055">
    <property type="entry name" value="HTH-TYPE TRANSCRIPTIONAL REGULATOR RUTR"/>
    <property type="match status" value="1"/>
</dbReference>
<dbReference type="RefSeq" id="WP_019346788.1">
    <property type="nucleotide sequence ID" value="NZ_AGSZ01000445.1"/>
</dbReference>
<dbReference type="PROSITE" id="PS50977">
    <property type="entry name" value="HTH_TETR_2"/>
    <property type="match status" value="1"/>
</dbReference>
<feature type="DNA-binding region" description="H-T-H motif" evidence="5">
    <location>
        <begin position="29"/>
        <end position="48"/>
    </location>
</feature>
<dbReference type="GO" id="GO:0046677">
    <property type="term" value="P:response to antibiotic"/>
    <property type="evidence" value="ECO:0007669"/>
    <property type="project" value="InterPro"/>
</dbReference>
<feature type="domain" description="HTH tetR-type" evidence="6">
    <location>
        <begin position="6"/>
        <end position="66"/>
    </location>
</feature>
<dbReference type="InterPro" id="IPR009057">
    <property type="entry name" value="Homeodomain-like_sf"/>
</dbReference>
<dbReference type="InterPro" id="IPR004111">
    <property type="entry name" value="Repressor_TetR_C"/>
</dbReference>
<dbReference type="SUPFAM" id="SSF46689">
    <property type="entry name" value="Homeodomain-like"/>
    <property type="match status" value="1"/>
</dbReference>
<gene>
    <name evidence="7" type="ORF">ACT17_13275</name>
</gene>
<accession>A0A0J8U952</accession>
<comment type="caution">
    <text evidence="7">The sequence shown here is derived from an EMBL/GenBank/DDBJ whole genome shotgun (WGS) entry which is preliminary data.</text>
</comment>
<keyword evidence="2" id="KW-0805">Transcription regulation</keyword>
<dbReference type="InterPro" id="IPR036271">
    <property type="entry name" value="Tet_transcr_reg_TetR-rel_C_sf"/>
</dbReference>
<proteinExistence type="predicted"/>
<evidence type="ECO:0000313" key="7">
    <source>
        <dbReference type="EMBL" id="KMV17941.1"/>
    </source>
</evidence>
<dbReference type="PRINTS" id="PR00400">
    <property type="entry name" value="TETREPRESSOR"/>
</dbReference>
<dbReference type="InterPro" id="IPR003012">
    <property type="entry name" value="Tet_transcr_reg_TetR"/>
</dbReference>
<dbReference type="Gene3D" id="1.10.357.10">
    <property type="entry name" value="Tetracycline Repressor, domain 2"/>
    <property type="match status" value="1"/>
</dbReference>
<dbReference type="PANTHER" id="PTHR30055:SF151">
    <property type="entry name" value="TRANSCRIPTIONAL REGULATORY PROTEIN"/>
    <property type="match status" value="1"/>
</dbReference>
<dbReference type="EMBL" id="LFOD01000010">
    <property type="protein sequence ID" value="KMV17941.1"/>
    <property type="molecule type" value="Genomic_DNA"/>
</dbReference>
<sequence length="202" mass="21481">MPRPRSLSHAQVAAAALAVIDADGLEGLSMRAVARELGMGTMSLYRYVADRDELEAMVVDLVLDGVDPVPSCGSARHQLTELADRVRAAAARHPAVAPLILTHRHRSPASLDWGESVLAVLTAAGYDGKRRVYAFRALLAYIFGALEIEMLGSLAGPGTSALASLPANEYPLLAETAAVASGIEPDEEFRRGLEILLRALQV</sequence>
<evidence type="ECO:0000256" key="1">
    <source>
        <dbReference type="ARBA" id="ARBA00022491"/>
    </source>
</evidence>
<dbReference type="AlphaFoldDB" id="A0A0J8U952"/>
<dbReference type="Pfam" id="PF00440">
    <property type="entry name" value="TetR_N"/>
    <property type="match status" value="1"/>
</dbReference>
<dbReference type="InterPro" id="IPR050109">
    <property type="entry name" value="HTH-type_TetR-like_transc_reg"/>
</dbReference>
<dbReference type="OrthoDB" id="329481at2"/>
<dbReference type="InterPro" id="IPR001647">
    <property type="entry name" value="HTH_TetR"/>
</dbReference>
<keyword evidence="4" id="KW-0804">Transcription</keyword>
<dbReference type="GO" id="GO:0045892">
    <property type="term" value="P:negative regulation of DNA-templated transcription"/>
    <property type="evidence" value="ECO:0007669"/>
    <property type="project" value="InterPro"/>
</dbReference>
<evidence type="ECO:0000256" key="4">
    <source>
        <dbReference type="ARBA" id="ARBA00023163"/>
    </source>
</evidence>
<dbReference type="Proteomes" id="UP000037594">
    <property type="component" value="Unassembled WGS sequence"/>
</dbReference>
<keyword evidence="1" id="KW-0678">Repressor</keyword>
<dbReference type="Pfam" id="PF02909">
    <property type="entry name" value="TetR_C_1"/>
    <property type="match status" value="1"/>
</dbReference>
<dbReference type="SUPFAM" id="SSF48498">
    <property type="entry name" value="Tetracyclin repressor-like, C-terminal domain"/>
    <property type="match status" value="1"/>
</dbReference>
<dbReference type="GO" id="GO:0003700">
    <property type="term" value="F:DNA-binding transcription factor activity"/>
    <property type="evidence" value="ECO:0007669"/>
    <property type="project" value="TreeGrafter"/>
</dbReference>
<evidence type="ECO:0000259" key="6">
    <source>
        <dbReference type="PROSITE" id="PS50977"/>
    </source>
</evidence>
<evidence type="ECO:0000256" key="3">
    <source>
        <dbReference type="ARBA" id="ARBA00023125"/>
    </source>
</evidence>
<evidence type="ECO:0000256" key="2">
    <source>
        <dbReference type="ARBA" id="ARBA00023015"/>
    </source>
</evidence>